<proteinExistence type="predicted"/>
<dbReference type="EMBL" id="CP089982">
    <property type="protein sequence ID" value="WXA96240.1"/>
    <property type="molecule type" value="Genomic_DNA"/>
</dbReference>
<evidence type="ECO:0000313" key="2">
    <source>
        <dbReference type="Proteomes" id="UP001379533"/>
    </source>
</evidence>
<reference evidence="1 2" key="1">
    <citation type="submission" date="2021-12" db="EMBL/GenBank/DDBJ databases">
        <title>Discovery of the Pendulisporaceae a myxobacterial family with distinct sporulation behavior and unique specialized metabolism.</title>
        <authorList>
            <person name="Garcia R."/>
            <person name="Popoff A."/>
            <person name="Bader C.D."/>
            <person name="Loehr J."/>
            <person name="Walesch S."/>
            <person name="Walt C."/>
            <person name="Boldt J."/>
            <person name="Bunk B."/>
            <person name="Haeckl F.J.F.P.J."/>
            <person name="Gunesch A.P."/>
            <person name="Birkelbach J."/>
            <person name="Nuebel U."/>
            <person name="Pietschmann T."/>
            <person name="Bach T."/>
            <person name="Mueller R."/>
        </authorList>
    </citation>
    <scope>NUCLEOTIDE SEQUENCE [LARGE SCALE GENOMIC DNA]</scope>
    <source>
        <strain evidence="1 2">MSr12523</strain>
    </source>
</reference>
<protein>
    <submittedName>
        <fullName evidence="1">Uncharacterized protein</fullName>
    </submittedName>
</protein>
<evidence type="ECO:0000313" key="1">
    <source>
        <dbReference type="EMBL" id="WXA96240.1"/>
    </source>
</evidence>
<organism evidence="1 2">
    <name type="scientific">Pendulispora brunnea</name>
    <dbReference type="NCBI Taxonomy" id="2905690"/>
    <lineage>
        <taxon>Bacteria</taxon>
        <taxon>Pseudomonadati</taxon>
        <taxon>Myxococcota</taxon>
        <taxon>Myxococcia</taxon>
        <taxon>Myxococcales</taxon>
        <taxon>Sorangiineae</taxon>
        <taxon>Pendulisporaceae</taxon>
        <taxon>Pendulispora</taxon>
    </lineage>
</organism>
<name>A0ABZ2KC61_9BACT</name>
<gene>
    <name evidence="1" type="ORF">LZC95_05245</name>
</gene>
<keyword evidence="2" id="KW-1185">Reference proteome</keyword>
<accession>A0ABZ2KC61</accession>
<dbReference type="Proteomes" id="UP001379533">
    <property type="component" value="Chromosome"/>
</dbReference>
<dbReference type="RefSeq" id="WP_394846856.1">
    <property type="nucleotide sequence ID" value="NZ_CP089982.1"/>
</dbReference>
<sequence length="106" mass="11835">MDWEHETISELRYSQGYVEGWTDAQVRSILLVLEARDVEVSSELRERLFACRTPEQLEAWLRLAATARGTSELAGGPSVVRALVARVEFESGNSELVVKIVPSSTE</sequence>